<organism evidence="2 3">
    <name type="scientific">Cladobotryum mycophilum</name>
    <dbReference type="NCBI Taxonomy" id="491253"/>
    <lineage>
        <taxon>Eukaryota</taxon>
        <taxon>Fungi</taxon>
        <taxon>Dikarya</taxon>
        <taxon>Ascomycota</taxon>
        <taxon>Pezizomycotina</taxon>
        <taxon>Sordariomycetes</taxon>
        <taxon>Hypocreomycetidae</taxon>
        <taxon>Hypocreales</taxon>
        <taxon>Hypocreaceae</taxon>
        <taxon>Cladobotryum</taxon>
    </lineage>
</organism>
<evidence type="ECO:0000256" key="1">
    <source>
        <dbReference type="SAM" id="SignalP"/>
    </source>
</evidence>
<evidence type="ECO:0000313" key="3">
    <source>
        <dbReference type="Proteomes" id="UP001338125"/>
    </source>
</evidence>
<sequence length="167" mass="18048">MYSLQALFLINLFSLSLATNKHHAVQRYFPAGCNMTTLTGVAEFRIIGKFKIPGSFMVARCSAAPAVKKALSFRKTSQYPQCERMIPGFKKGEDQVLSGRGACVDGFCRSQGDGIGDVCNCLMGYAFQKPALAEISTVSTANVSQHHARVAARRKGVELAVRLGSPV</sequence>
<dbReference type="EMBL" id="JAVFKD010000001">
    <property type="protein sequence ID" value="KAK5998761.1"/>
    <property type="molecule type" value="Genomic_DNA"/>
</dbReference>
<reference evidence="2 3" key="1">
    <citation type="submission" date="2024-01" db="EMBL/GenBank/DDBJ databases">
        <title>Complete genome of Cladobotryum mycophilum ATHUM6906.</title>
        <authorList>
            <person name="Christinaki A.C."/>
            <person name="Myridakis A.I."/>
            <person name="Kouvelis V.N."/>
        </authorList>
    </citation>
    <scope>NUCLEOTIDE SEQUENCE [LARGE SCALE GENOMIC DNA]</scope>
    <source>
        <strain evidence="2 3">ATHUM6906</strain>
    </source>
</reference>
<evidence type="ECO:0000313" key="2">
    <source>
        <dbReference type="EMBL" id="KAK5998761.1"/>
    </source>
</evidence>
<accession>A0ABR0T4A3</accession>
<dbReference type="Proteomes" id="UP001338125">
    <property type="component" value="Unassembled WGS sequence"/>
</dbReference>
<gene>
    <name evidence="2" type="ORF">PT974_01143</name>
</gene>
<name>A0ABR0T4A3_9HYPO</name>
<proteinExistence type="predicted"/>
<evidence type="ECO:0008006" key="4">
    <source>
        <dbReference type="Google" id="ProtNLM"/>
    </source>
</evidence>
<keyword evidence="1" id="KW-0732">Signal</keyword>
<comment type="caution">
    <text evidence="2">The sequence shown here is derived from an EMBL/GenBank/DDBJ whole genome shotgun (WGS) entry which is preliminary data.</text>
</comment>
<feature type="chain" id="PRO_5046301509" description="Extracellular membrane protein CFEM domain-containing protein" evidence="1">
    <location>
        <begin position="19"/>
        <end position="167"/>
    </location>
</feature>
<protein>
    <recommendedName>
        <fullName evidence="4">Extracellular membrane protein CFEM domain-containing protein</fullName>
    </recommendedName>
</protein>
<keyword evidence="3" id="KW-1185">Reference proteome</keyword>
<feature type="signal peptide" evidence="1">
    <location>
        <begin position="1"/>
        <end position="18"/>
    </location>
</feature>